<dbReference type="SUPFAM" id="SSF52540">
    <property type="entry name" value="P-loop containing nucleoside triphosphate hydrolases"/>
    <property type="match status" value="1"/>
</dbReference>
<proteinExistence type="predicted"/>
<evidence type="ECO:0000256" key="4">
    <source>
        <dbReference type="ARBA" id="ARBA00022989"/>
    </source>
</evidence>
<dbReference type="InterPro" id="IPR051539">
    <property type="entry name" value="T4SS-coupling_protein"/>
</dbReference>
<sequence>MRAWARDAAQEAQRAACWWNYQDVQVSALRTLIATQLDLLCVGVLEQPDSRNRRTWLVVDELPALGRIASLEEFLARARKAGGSAVLGVQSLTQLQRVYGLQSAAAIISCCSTLLALALGDAESQEYLSKLMGEQETSVESRSSSQSDVAAQQTLQRTLRTQRVLMPAELSPGVLQSRHGFLRMPELPIAPVRLSIVEFPNVVARFDPVPTAPLASASVSASTDAFPLPEDPQAPAATAEPPTPTPTALPPVDPNAPPEALLEQLAARIDATRAARAAAAKTPDPEAD</sequence>
<comment type="subcellular location">
    <subcellularLocation>
        <location evidence="1">Cell membrane</location>
        <topology evidence="1">Multi-pass membrane protein</topology>
    </subcellularLocation>
</comment>
<keyword evidence="3" id="KW-0812">Transmembrane</keyword>
<dbReference type="AlphaFoldDB" id="T1DGF1"/>
<feature type="compositionally biased region" description="Low complexity" evidence="6">
    <location>
        <begin position="231"/>
        <end position="240"/>
    </location>
</feature>
<keyword evidence="5" id="KW-0472">Membrane</keyword>
<keyword evidence="4" id="KW-1133">Transmembrane helix</keyword>
<accession>T1DGF1</accession>
<dbReference type="CDD" id="cd01127">
    <property type="entry name" value="TrwB_TraG_TraD_VirD4"/>
    <property type="match status" value="1"/>
</dbReference>
<dbReference type="PANTHER" id="PTHR37937">
    <property type="entry name" value="CONJUGATIVE TRANSFER: DNA TRANSPORT"/>
    <property type="match status" value="1"/>
</dbReference>
<dbReference type="EMBL" id="AUZX01000706">
    <property type="protein sequence ID" value="EQD80399.1"/>
    <property type="molecule type" value="Genomic_DNA"/>
</dbReference>
<evidence type="ECO:0000256" key="3">
    <source>
        <dbReference type="ARBA" id="ARBA00022692"/>
    </source>
</evidence>
<dbReference type="InterPro" id="IPR019476">
    <property type="entry name" value="T4SS_TraD_DNA-bd"/>
</dbReference>
<protein>
    <submittedName>
        <fullName evidence="8">Type IV secretion system protein VirD4</fullName>
    </submittedName>
</protein>
<comment type="caution">
    <text evidence="8">The sequence shown here is derived from an EMBL/GenBank/DDBJ whole genome shotgun (WGS) entry which is preliminary data.</text>
</comment>
<evidence type="ECO:0000256" key="2">
    <source>
        <dbReference type="ARBA" id="ARBA00022475"/>
    </source>
</evidence>
<reference evidence="8" key="2">
    <citation type="journal article" date="2014" name="ISME J.">
        <title>Microbial stratification in low pH oxic and suboxic macroscopic growths along an acid mine drainage.</title>
        <authorList>
            <person name="Mendez-Garcia C."/>
            <person name="Mesa V."/>
            <person name="Sprenger R.R."/>
            <person name="Richter M."/>
            <person name="Diez M.S."/>
            <person name="Solano J."/>
            <person name="Bargiela R."/>
            <person name="Golyshina O.V."/>
            <person name="Manteca A."/>
            <person name="Ramos J.L."/>
            <person name="Gallego J.R."/>
            <person name="Llorente I."/>
            <person name="Martins Dos Santos V.A."/>
            <person name="Jensen O.N."/>
            <person name="Pelaez A.I."/>
            <person name="Sanchez J."/>
            <person name="Ferrer M."/>
        </authorList>
    </citation>
    <scope>NUCLEOTIDE SEQUENCE</scope>
</reference>
<feature type="domain" description="Type IV secretion system coupling protein TraD DNA-binding" evidence="7">
    <location>
        <begin position="16"/>
        <end position="194"/>
    </location>
</feature>
<evidence type="ECO:0000256" key="6">
    <source>
        <dbReference type="SAM" id="MobiDB-lite"/>
    </source>
</evidence>
<dbReference type="GO" id="GO:0005886">
    <property type="term" value="C:plasma membrane"/>
    <property type="evidence" value="ECO:0007669"/>
    <property type="project" value="UniProtKB-SubCell"/>
</dbReference>
<evidence type="ECO:0000313" key="8">
    <source>
        <dbReference type="EMBL" id="EQD80399.1"/>
    </source>
</evidence>
<evidence type="ECO:0000259" key="7">
    <source>
        <dbReference type="Pfam" id="PF10412"/>
    </source>
</evidence>
<reference evidence="8" key="1">
    <citation type="submission" date="2013-08" db="EMBL/GenBank/DDBJ databases">
        <authorList>
            <person name="Mendez C."/>
            <person name="Richter M."/>
            <person name="Ferrer M."/>
            <person name="Sanchez J."/>
        </authorList>
    </citation>
    <scope>NUCLEOTIDE SEQUENCE</scope>
</reference>
<dbReference type="Gene3D" id="3.40.50.300">
    <property type="entry name" value="P-loop containing nucleotide triphosphate hydrolases"/>
    <property type="match status" value="1"/>
</dbReference>
<feature type="compositionally biased region" description="Pro residues" evidence="6">
    <location>
        <begin position="241"/>
        <end position="257"/>
    </location>
</feature>
<dbReference type="Pfam" id="PF10412">
    <property type="entry name" value="TrwB_AAD_bind"/>
    <property type="match status" value="1"/>
</dbReference>
<name>T1DGF1_9ZZZZ</name>
<dbReference type="PANTHER" id="PTHR37937:SF1">
    <property type="entry name" value="CONJUGATIVE TRANSFER: DNA TRANSPORT"/>
    <property type="match status" value="1"/>
</dbReference>
<organism evidence="8">
    <name type="scientific">mine drainage metagenome</name>
    <dbReference type="NCBI Taxonomy" id="410659"/>
    <lineage>
        <taxon>unclassified sequences</taxon>
        <taxon>metagenomes</taxon>
        <taxon>ecological metagenomes</taxon>
    </lineage>
</organism>
<feature type="region of interest" description="Disordered" evidence="6">
    <location>
        <begin position="223"/>
        <end position="288"/>
    </location>
</feature>
<feature type="non-terminal residue" evidence="8">
    <location>
        <position position="288"/>
    </location>
</feature>
<evidence type="ECO:0000256" key="5">
    <source>
        <dbReference type="ARBA" id="ARBA00023136"/>
    </source>
</evidence>
<evidence type="ECO:0000256" key="1">
    <source>
        <dbReference type="ARBA" id="ARBA00004651"/>
    </source>
</evidence>
<gene>
    <name evidence="8" type="ORF">B1A_00930</name>
</gene>
<feature type="compositionally biased region" description="Low complexity" evidence="6">
    <location>
        <begin position="258"/>
        <end position="280"/>
    </location>
</feature>
<dbReference type="InterPro" id="IPR027417">
    <property type="entry name" value="P-loop_NTPase"/>
</dbReference>
<keyword evidence="2" id="KW-1003">Cell membrane</keyword>